<evidence type="ECO:0000313" key="5">
    <source>
        <dbReference type="Proteomes" id="UP000829401"/>
    </source>
</evidence>
<dbReference type="eggNOG" id="COG0151">
    <property type="taxonomic scope" value="Bacteria"/>
</dbReference>
<dbReference type="Pfam" id="PF18603">
    <property type="entry name" value="LAL_C2"/>
    <property type="match status" value="1"/>
</dbReference>
<organism evidence="4 5">
    <name type="scientific">Alicyclobacillus acidoterrestris (strain ATCC 49025 / DSM 3922 / CIP 106132 / NCIMB 13137 / GD3B)</name>
    <dbReference type="NCBI Taxonomy" id="1356854"/>
    <lineage>
        <taxon>Bacteria</taxon>
        <taxon>Bacillati</taxon>
        <taxon>Bacillota</taxon>
        <taxon>Bacilli</taxon>
        <taxon>Bacillales</taxon>
        <taxon>Alicyclobacillaceae</taxon>
        <taxon>Alicyclobacillus</taxon>
    </lineage>
</organism>
<dbReference type="InterPro" id="IPR040570">
    <property type="entry name" value="LAL_C2"/>
</dbReference>
<dbReference type="STRING" id="1356854.N007_02820"/>
<dbReference type="SUPFAM" id="SSF56059">
    <property type="entry name" value="Glutathione synthetase ATP-binding domain-like"/>
    <property type="match status" value="1"/>
</dbReference>
<keyword evidence="2" id="KW-0547">Nucleotide-binding</keyword>
<dbReference type="Gene3D" id="3.30.470.20">
    <property type="entry name" value="ATP-grasp fold, B domain"/>
    <property type="match status" value="1"/>
</dbReference>
<name>T0DSX0_ALIAG</name>
<dbReference type="PANTHER" id="PTHR43585">
    <property type="entry name" value="FUMIPYRROLE BIOSYNTHESIS PROTEIN C"/>
    <property type="match status" value="1"/>
</dbReference>
<dbReference type="KEGG" id="aaco:K1I37_06590"/>
<evidence type="ECO:0000256" key="1">
    <source>
        <dbReference type="ARBA" id="ARBA00022598"/>
    </source>
</evidence>
<keyword evidence="5" id="KW-1185">Reference proteome</keyword>
<dbReference type="AlphaFoldDB" id="T0DSX0"/>
<dbReference type="EMBL" id="CP080467">
    <property type="protein sequence ID" value="UNO50140.1"/>
    <property type="molecule type" value="Genomic_DNA"/>
</dbReference>
<dbReference type="Pfam" id="PF18130">
    <property type="entry name" value="ATPgrasp_N"/>
    <property type="match status" value="1"/>
</dbReference>
<dbReference type="GO" id="GO:0016874">
    <property type="term" value="F:ligase activity"/>
    <property type="evidence" value="ECO:0007669"/>
    <property type="project" value="UniProtKB-KW"/>
</dbReference>
<dbReference type="Proteomes" id="UP000829401">
    <property type="component" value="Chromosome"/>
</dbReference>
<gene>
    <name evidence="4" type="ORF">K1I37_06590</name>
</gene>
<dbReference type="InterPro" id="IPR011761">
    <property type="entry name" value="ATP-grasp"/>
</dbReference>
<accession>T0DSX0</accession>
<accession>A0A9E7CST2</accession>
<dbReference type="GO" id="GO:0005524">
    <property type="term" value="F:ATP binding"/>
    <property type="evidence" value="ECO:0007669"/>
    <property type="project" value="UniProtKB-UniRule"/>
</dbReference>
<keyword evidence="1" id="KW-0436">Ligase</keyword>
<dbReference type="Pfam" id="PF13535">
    <property type="entry name" value="ATP-grasp_4"/>
    <property type="match status" value="1"/>
</dbReference>
<evidence type="ECO:0000313" key="4">
    <source>
        <dbReference type="EMBL" id="UNO50140.1"/>
    </source>
</evidence>
<sequence>METIVFLGCQRSGSSREAIQAAKELGYHTVLLTDRKSFVEEARDFPDVDEMIYTDLAHEAKVRRVIQSLRNNGRDLQAITSFVEPNVSRAARLHNQFCGGRLSANAMAVMEDKVKTRAALAGTPYNVRYLVYDGRRPIEQVVRRIGWYPVVMKRPGSAGSKDVIRAFSPQQCRHRIRQLTAKHPFGRILIEEYIRGPQYLVEVLVQRRTIHIVAIVEQHMLKHEGRMIVAGYAVLIRPPRELLDSLREAVKDVVMKLGFEHGPCHIELRRRGDAWKVIEINPRMSGSAMNRMIELAYGVNLAEQTLKLMVGQSIDLRGRTRQHVYTQFVTVNQTGILESVEGRARAERVPGVRVVSIKPRKGDKVQRPKSMGHRYAYVIASDEDSLDFAREAAARAAGYLHFTVRESGRAR</sequence>
<dbReference type="GO" id="GO:0046872">
    <property type="term" value="F:metal ion binding"/>
    <property type="evidence" value="ECO:0007669"/>
    <property type="project" value="InterPro"/>
</dbReference>
<dbReference type="InterPro" id="IPR041472">
    <property type="entry name" value="BL00235/CARNS1_N"/>
</dbReference>
<reference evidence="5" key="1">
    <citation type="journal article" date="2022" name="G3 (Bethesda)">
        <title>Unveiling the complete genome sequence of Alicyclobacillus acidoterrestris DSM 3922T, a taint-producing strain.</title>
        <authorList>
            <person name="Leonardo I.C."/>
            <person name="Barreto Crespo M.T."/>
            <person name="Gaspar F.B."/>
        </authorList>
    </citation>
    <scope>NUCLEOTIDE SEQUENCE [LARGE SCALE GENOMIC DNA]</scope>
    <source>
        <strain evidence="5">DSM 3922</strain>
    </source>
</reference>
<dbReference type="PANTHER" id="PTHR43585:SF2">
    <property type="entry name" value="ATP-GRASP ENZYME FSQD"/>
    <property type="match status" value="1"/>
</dbReference>
<proteinExistence type="predicted"/>
<evidence type="ECO:0000256" key="2">
    <source>
        <dbReference type="ARBA" id="ARBA00022741"/>
    </source>
</evidence>
<dbReference type="Gene3D" id="3.40.50.20">
    <property type="match status" value="1"/>
</dbReference>
<keyword evidence="3" id="KW-0067">ATP-binding</keyword>
<evidence type="ECO:0000256" key="3">
    <source>
        <dbReference type="ARBA" id="ARBA00022840"/>
    </source>
</evidence>
<protein>
    <submittedName>
        <fullName evidence="4">ATP-grasp domain-containing protein</fullName>
    </submittedName>
</protein>
<dbReference type="OrthoDB" id="9803907at2"/>
<dbReference type="PROSITE" id="PS50975">
    <property type="entry name" value="ATP_GRASP"/>
    <property type="match status" value="1"/>
</dbReference>
<dbReference type="InterPro" id="IPR052032">
    <property type="entry name" value="ATP-dep_AA_Ligase"/>
</dbReference>
<dbReference type="RefSeq" id="WP_021295324.1">
    <property type="nucleotide sequence ID" value="NZ_AURB01000057.1"/>
</dbReference>